<keyword evidence="6" id="KW-0560">Oxidoreductase</keyword>
<dbReference type="GO" id="GO:0034599">
    <property type="term" value="P:cellular response to oxidative stress"/>
    <property type="evidence" value="ECO:0007669"/>
    <property type="project" value="TreeGrafter"/>
</dbReference>
<evidence type="ECO:0000256" key="12">
    <source>
        <dbReference type="ARBA" id="ARBA00049091"/>
    </source>
</evidence>
<dbReference type="InterPro" id="IPR000866">
    <property type="entry name" value="AhpC/TSA"/>
</dbReference>
<keyword evidence="7" id="KW-1015">Disulfide bond</keyword>
<dbReference type="Pfam" id="PF00578">
    <property type="entry name" value="AhpC-TSA"/>
    <property type="match status" value="1"/>
</dbReference>
<evidence type="ECO:0000256" key="4">
    <source>
        <dbReference type="ARBA" id="ARBA00022559"/>
    </source>
</evidence>
<name>A0A222WTK8_9BACL</name>
<dbReference type="FunFam" id="3.40.30.10:FF:000007">
    <property type="entry name" value="Thioredoxin-dependent thiol peroxidase"/>
    <property type="match status" value="1"/>
</dbReference>
<evidence type="ECO:0000256" key="6">
    <source>
        <dbReference type="ARBA" id="ARBA00023002"/>
    </source>
</evidence>
<dbReference type="OrthoDB" id="9812811at2"/>
<dbReference type="InterPro" id="IPR050924">
    <property type="entry name" value="Peroxiredoxin_BCP/PrxQ"/>
</dbReference>
<comment type="similarity">
    <text evidence="10">Belongs to the peroxiredoxin family. BCP/PrxQ subfamily.</text>
</comment>
<keyword evidence="5" id="KW-0049">Antioxidant</keyword>
<feature type="active site" description="Cysteine sulfenic acid (-SOH) intermediate; for peroxidase activity" evidence="13">
    <location>
        <position position="48"/>
    </location>
</feature>
<organism evidence="15 16">
    <name type="scientific">Paenibacillus kribbensis</name>
    <dbReference type="NCBI Taxonomy" id="172713"/>
    <lineage>
        <taxon>Bacteria</taxon>
        <taxon>Bacillati</taxon>
        <taxon>Bacillota</taxon>
        <taxon>Bacilli</taxon>
        <taxon>Bacillales</taxon>
        <taxon>Paenibacillaceae</taxon>
        <taxon>Paenibacillus</taxon>
    </lineage>
</organism>
<evidence type="ECO:0000256" key="9">
    <source>
        <dbReference type="ARBA" id="ARBA00032824"/>
    </source>
</evidence>
<evidence type="ECO:0000256" key="8">
    <source>
        <dbReference type="ARBA" id="ARBA00023284"/>
    </source>
</evidence>
<protein>
    <recommendedName>
        <fullName evidence="3">thioredoxin-dependent peroxiredoxin</fullName>
        <ecNumber evidence="3">1.11.1.24</ecNumber>
    </recommendedName>
    <alternativeName>
        <fullName evidence="11">Bacterioferritin comigratory protein</fullName>
    </alternativeName>
    <alternativeName>
        <fullName evidence="9">Thioredoxin peroxidase</fullName>
    </alternativeName>
</protein>
<dbReference type="PIRSF" id="PIRSF000239">
    <property type="entry name" value="AHPC"/>
    <property type="match status" value="1"/>
</dbReference>
<dbReference type="InterPro" id="IPR036249">
    <property type="entry name" value="Thioredoxin-like_sf"/>
</dbReference>
<dbReference type="RefSeq" id="WP_094156313.1">
    <property type="nucleotide sequence ID" value="NZ_CP020028.1"/>
</dbReference>
<dbReference type="Gene3D" id="3.40.30.10">
    <property type="entry name" value="Glutaredoxin"/>
    <property type="match status" value="1"/>
</dbReference>
<evidence type="ECO:0000256" key="7">
    <source>
        <dbReference type="ARBA" id="ARBA00023157"/>
    </source>
</evidence>
<evidence type="ECO:0000256" key="11">
    <source>
        <dbReference type="ARBA" id="ARBA00041373"/>
    </source>
</evidence>
<dbReference type="PANTHER" id="PTHR42801:SF4">
    <property type="entry name" value="AHPC_TSA FAMILY PROTEIN"/>
    <property type="match status" value="1"/>
</dbReference>
<dbReference type="PROSITE" id="PS51352">
    <property type="entry name" value="THIOREDOXIN_2"/>
    <property type="match status" value="1"/>
</dbReference>
<dbReference type="EC" id="1.11.1.24" evidence="3"/>
<dbReference type="PANTHER" id="PTHR42801">
    <property type="entry name" value="THIOREDOXIN-DEPENDENT PEROXIDE REDUCTASE"/>
    <property type="match status" value="1"/>
</dbReference>
<dbReference type="KEGG" id="pkb:B4V02_21330"/>
<dbReference type="InterPro" id="IPR013766">
    <property type="entry name" value="Thioredoxin_domain"/>
</dbReference>
<dbReference type="GO" id="GO:0008379">
    <property type="term" value="F:thioredoxin peroxidase activity"/>
    <property type="evidence" value="ECO:0007669"/>
    <property type="project" value="TreeGrafter"/>
</dbReference>
<dbReference type="InterPro" id="IPR024706">
    <property type="entry name" value="Peroxiredoxin_AhpC-typ"/>
</dbReference>
<reference evidence="15 16" key="1">
    <citation type="submission" date="2017-03" db="EMBL/GenBank/DDBJ databases">
        <title>Complete genome sequence of Paenibacillus Kribbensis producing bioflocculants.</title>
        <authorList>
            <person name="Lee H.-G."/>
            <person name="Oh H.-M."/>
        </authorList>
    </citation>
    <scope>NUCLEOTIDE SEQUENCE [LARGE SCALE GENOMIC DNA]</scope>
    <source>
        <strain evidence="15 16">AM49</strain>
    </source>
</reference>
<dbReference type="GO" id="GO:0005737">
    <property type="term" value="C:cytoplasm"/>
    <property type="evidence" value="ECO:0007669"/>
    <property type="project" value="TreeGrafter"/>
</dbReference>
<evidence type="ECO:0000259" key="14">
    <source>
        <dbReference type="PROSITE" id="PS51352"/>
    </source>
</evidence>
<dbReference type="NCBIfam" id="NF006960">
    <property type="entry name" value="PRK09437.1"/>
    <property type="match status" value="1"/>
</dbReference>
<evidence type="ECO:0000256" key="10">
    <source>
        <dbReference type="ARBA" id="ARBA00038489"/>
    </source>
</evidence>
<comment type="catalytic activity">
    <reaction evidence="12">
        <text>a hydroperoxide + [thioredoxin]-dithiol = an alcohol + [thioredoxin]-disulfide + H2O</text>
        <dbReference type="Rhea" id="RHEA:62620"/>
        <dbReference type="Rhea" id="RHEA-COMP:10698"/>
        <dbReference type="Rhea" id="RHEA-COMP:10700"/>
        <dbReference type="ChEBI" id="CHEBI:15377"/>
        <dbReference type="ChEBI" id="CHEBI:29950"/>
        <dbReference type="ChEBI" id="CHEBI:30879"/>
        <dbReference type="ChEBI" id="CHEBI:35924"/>
        <dbReference type="ChEBI" id="CHEBI:50058"/>
        <dbReference type="EC" id="1.11.1.24"/>
    </reaction>
</comment>
<comment type="subunit">
    <text evidence="2">Monomer.</text>
</comment>
<accession>A0A222WTK8</accession>
<evidence type="ECO:0000313" key="16">
    <source>
        <dbReference type="Proteomes" id="UP000214666"/>
    </source>
</evidence>
<evidence type="ECO:0000313" key="15">
    <source>
        <dbReference type="EMBL" id="ASR49053.1"/>
    </source>
</evidence>
<dbReference type="Proteomes" id="UP000214666">
    <property type="component" value="Chromosome"/>
</dbReference>
<gene>
    <name evidence="15" type="ORF">B4V02_21330</name>
</gene>
<evidence type="ECO:0000256" key="5">
    <source>
        <dbReference type="ARBA" id="ARBA00022862"/>
    </source>
</evidence>
<evidence type="ECO:0000256" key="3">
    <source>
        <dbReference type="ARBA" id="ARBA00013017"/>
    </source>
</evidence>
<dbReference type="AlphaFoldDB" id="A0A222WTK8"/>
<feature type="domain" description="Thioredoxin" evidence="14">
    <location>
        <begin position="6"/>
        <end position="159"/>
    </location>
</feature>
<dbReference type="CDD" id="cd03017">
    <property type="entry name" value="PRX_BCP"/>
    <property type="match status" value="1"/>
</dbReference>
<dbReference type="GO" id="GO:0045454">
    <property type="term" value="P:cell redox homeostasis"/>
    <property type="evidence" value="ECO:0007669"/>
    <property type="project" value="TreeGrafter"/>
</dbReference>
<keyword evidence="16" id="KW-1185">Reference proteome</keyword>
<proteinExistence type="inferred from homology"/>
<sequence length="161" mass="18144">MPTASTVIGQLAPDFELPGSGGKGVKLSDYRGSRVLLYFYPKDLTSSCSTQACDFRDKHMEFEGLNTVILGVSPDPLKQHDKFIAKYGLPFQLLSDVEHLVAETYGVWQQKQMYGKQYMGIVRSTFLIDENGILVHEWRGLRVKGHIDAALNYIREQAEQS</sequence>
<keyword evidence="8" id="KW-0676">Redox-active center</keyword>
<evidence type="ECO:0000256" key="1">
    <source>
        <dbReference type="ARBA" id="ARBA00003330"/>
    </source>
</evidence>
<evidence type="ECO:0000256" key="2">
    <source>
        <dbReference type="ARBA" id="ARBA00011245"/>
    </source>
</evidence>
<evidence type="ECO:0000256" key="13">
    <source>
        <dbReference type="PIRSR" id="PIRSR000239-1"/>
    </source>
</evidence>
<dbReference type="SUPFAM" id="SSF52833">
    <property type="entry name" value="Thioredoxin-like"/>
    <property type="match status" value="1"/>
</dbReference>
<dbReference type="EMBL" id="CP020028">
    <property type="protein sequence ID" value="ASR49053.1"/>
    <property type="molecule type" value="Genomic_DNA"/>
</dbReference>
<comment type="function">
    <text evidence="1">Thiol-specific peroxidase that catalyzes the reduction of hydrogen peroxide and organic hydroperoxides to water and alcohols, respectively. Plays a role in cell protection against oxidative stress by detoxifying peroxides and as sensor of hydrogen peroxide-mediated signaling events.</text>
</comment>
<dbReference type="STRING" id="172713.GCA_001705305_00791"/>
<keyword evidence="4 15" id="KW-0575">Peroxidase</keyword>